<dbReference type="Pfam" id="PF00440">
    <property type="entry name" value="TetR_N"/>
    <property type="match status" value="1"/>
</dbReference>
<evidence type="ECO:0000256" key="4">
    <source>
        <dbReference type="PROSITE-ProRule" id="PRU00335"/>
    </source>
</evidence>
<name>A0A2I1P9U0_9MICO</name>
<sequence length="227" mass="23256">MTRRTRAEMEAAILAAGRTQLRERGAAALSLREVAREVGVVSSAVYRYVDSRDELLTRLLVDAFDGLADAVDDALSEVPGDGPGVAGAAARLGTLARSVRAWGVAHPAEWGLLYGTPVPGFAASPDRTGGPGTRVMARVLELVAAGGLGDVPTGRDDVLVPFAREAVAELGVDASADEVAAAMTWWAGLVGLVSAEVFGAWGPVPDGLGEALLERWLGGASGAPSEG</sequence>
<dbReference type="InterPro" id="IPR009057">
    <property type="entry name" value="Homeodomain-like_sf"/>
</dbReference>
<proteinExistence type="predicted"/>
<dbReference type="SUPFAM" id="SSF46689">
    <property type="entry name" value="Homeodomain-like"/>
    <property type="match status" value="1"/>
</dbReference>
<evidence type="ECO:0000256" key="3">
    <source>
        <dbReference type="ARBA" id="ARBA00023163"/>
    </source>
</evidence>
<dbReference type="InterPro" id="IPR036271">
    <property type="entry name" value="Tet_transcr_reg_TetR-rel_C_sf"/>
</dbReference>
<dbReference type="EMBL" id="PKIZ01000014">
    <property type="protein sequence ID" value="PKZ41396.1"/>
    <property type="molecule type" value="Genomic_DNA"/>
</dbReference>
<keyword evidence="3" id="KW-0804">Transcription</keyword>
<dbReference type="Pfam" id="PF13305">
    <property type="entry name" value="TetR_C_33"/>
    <property type="match status" value="1"/>
</dbReference>
<evidence type="ECO:0000256" key="2">
    <source>
        <dbReference type="ARBA" id="ARBA00023125"/>
    </source>
</evidence>
<feature type="domain" description="HTH tetR-type" evidence="5">
    <location>
        <begin position="7"/>
        <end position="67"/>
    </location>
</feature>
<dbReference type="GO" id="GO:0003700">
    <property type="term" value="F:DNA-binding transcription factor activity"/>
    <property type="evidence" value="ECO:0007669"/>
    <property type="project" value="TreeGrafter"/>
</dbReference>
<protein>
    <submittedName>
        <fullName evidence="6">TetR/AcrR family transcriptional regulator</fullName>
    </submittedName>
</protein>
<dbReference type="InterPro" id="IPR001647">
    <property type="entry name" value="HTH_TetR"/>
</dbReference>
<dbReference type="InterPro" id="IPR025996">
    <property type="entry name" value="MT1864/Rv1816-like_C"/>
</dbReference>
<keyword evidence="7" id="KW-1185">Reference proteome</keyword>
<feature type="DNA-binding region" description="H-T-H motif" evidence="4">
    <location>
        <begin position="30"/>
        <end position="49"/>
    </location>
</feature>
<dbReference type="GO" id="GO:0000976">
    <property type="term" value="F:transcription cis-regulatory region binding"/>
    <property type="evidence" value="ECO:0007669"/>
    <property type="project" value="TreeGrafter"/>
</dbReference>
<evidence type="ECO:0000313" key="6">
    <source>
        <dbReference type="EMBL" id="PKZ41396.1"/>
    </source>
</evidence>
<dbReference type="PANTHER" id="PTHR30055">
    <property type="entry name" value="HTH-TYPE TRANSCRIPTIONAL REGULATOR RUTR"/>
    <property type="match status" value="1"/>
</dbReference>
<dbReference type="PROSITE" id="PS50977">
    <property type="entry name" value="HTH_TETR_2"/>
    <property type="match status" value="1"/>
</dbReference>
<evidence type="ECO:0000259" key="5">
    <source>
        <dbReference type="PROSITE" id="PS50977"/>
    </source>
</evidence>
<dbReference type="SUPFAM" id="SSF48498">
    <property type="entry name" value="Tetracyclin repressor-like, C-terminal domain"/>
    <property type="match status" value="1"/>
</dbReference>
<gene>
    <name evidence="6" type="ORF">CYJ76_08240</name>
</gene>
<dbReference type="OrthoDB" id="3210322at2"/>
<evidence type="ECO:0000313" key="7">
    <source>
        <dbReference type="Proteomes" id="UP000234206"/>
    </source>
</evidence>
<dbReference type="Proteomes" id="UP000234206">
    <property type="component" value="Unassembled WGS sequence"/>
</dbReference>
<keyword evidence="2 4" id="KW-0238">DNA-binding</keyword>
<accession>A0A2I1P9U0</accession>
<dbReference type="RefSeq" id="WP_101849818.1">
    <property type="nucleotide sequence ID" value="NZ_PKIZ01000014.1"/>
</dbReference>
<dbReference type="AlphaFoldDB" id="A0A2I1P9U0"/>
<reference evidence="6 7" key="1">
    <citation type="submission" date="2017-12" db="EMBL/GenBank/DDBJ databases">
        <title>Phylogenetic diversity of female urinary microbiome.</title>
        <authorList>
            <person name="Thomas-White K."/>
            <person name="Wolfe A.J."/>
        </authorList>
    </citation>
    <scope>NUCLEOTIDE SEQUENCE [LARGE SCALE GENOMIC DNA]</scope>
    <source>
        <strain evidence="6 7">UMB1298</strain>
    </source>
</reference>
<dbReference type="Gene3D" id="1.10.357.10">
    <property type="entry name" value="Tetracycline Repressor, domain 2"/>
    <property type="match status" value="1"/>
</dbReference>
<dbReference type="PANTHER" id="PTHR30055:SF243">
    <property type="entry name" value="HTH-TYPE TRANSCRIPTIONAL REGULATOR RV1816"/>
    <property type="match status" value="1"/>
</dbReference>
<organism evidence="6 7">
    <name type="scientific">Kytococcus schroeteri</name>
    <dbReference type="NCBI Taxonomy" id="138300"/>
    <lineage>
        <taxon>Bacteria</taxon>
        <taxon>Bacillati</taxon>
        <taxon>Actinomycetota</taxon>
        <taxon>Actinomycetes</taxon>
        <taxon>Micrococcales</taxon>
        <taxon>Kytococcaceae</taxon>
        <taxon>Kytococcus</taxon>
    </lineage>
</organism>
<evidence type="ECO:0000256" key="1">
    <source>
        <dbReference type="ARBA" id="ARBA00023015"/>
    </source>
</evidence>
<dbReference type="InterPro" id="IPR050109">
    <property type="entry name" value="HTH-type_TetR-like_transc_reg"/>
</dbReference>
<comment type="caution">
    <text evidence="6">The sequence shown here is derived from an EMBL/GenBank/DDBJ whole genome shotgun (WGS) entry which is preliminary data.</text>
</comment>
<keyword evidence="1" id="KW-0805">Transcription regulation</keyword>